<dbReference type="InterPro" id="IPR050091">
    <property type="entry name" value="PKS_NRPS_Biosynth_Enz"/>
</dbReference>
<name>A0A4U6XVK0_9PEZI</name>
<organism evidence="6 7">
    <name type="scientific">Colletotrichum tanaceti</name>
    <dbReference type="NCBI Taxonomy" id="1306861"/>
    <lineage>
        <taxon>Eukaryota</taxon>
        <taxon>Fungi</taxon>
        <taxon>Dikarya</taxon>
        <taxon>Ascomycota</taxon>
        <taxon>Pezizomycotina</taxon>
        <taxon>Sordariomycetes</taxon>
        <taxon>Hypocreomycetidae</taxon>
        <taxon>Glomerellales</taxon>
        <taxon>Glomerellaceae</taxon>
        <taxon>Colletotrichum</taxon>
        <taxon>Colletotrichum destructivum species complex</taxon>
    </lineage>
</organism>
<evidence type="ECO:0000256" key="4">
    <source>
        <dbReference type="SAM" id="MobiDB-lite"/>
    </source>
</evidence>
<dbReference type="GO" id="GO:0044550">
    <property type="term" value="P:secondary metabolite biosynthetic process"/>
    <property type="evidence" value="ECO:0007669"/>
    <property type="project" value="TreeGrafter"/>
</dbReference>
<dbReference type="AlphaFoldDB" id="A0A4U6XVK0"/>
<evidence type="ECO:0000313" key="6">
    <source>
        <dbReference type="EMBL" id="TKW60065.1"/>
    </source>
</evidence>
<dbReference type="PANTHER" id="PTHR43775">
    <property type="entry name" value="FATTY ACID SYNTHASE"/>
    <property type="match status" value="1"/>
</dbReference>
<accession>A0A4U6XVK0</accession>
<evidence type="ECO:0000256" key="1">
    <source>
        <dbReference type="ARBA" id="ARBA00022450"/>
    </source>
</evidence>
<dbReference type="STRING" id="1306861.A0A4U6XVK0"/>
<dbReference type="SUPFAM" id="SSF51735">
    <property type="entry name" value="NAD(P)-binding Rossmann-fold domains"/>
    <property type="match status" value="1"/>
</dbReference>
<feature type="region of interest" description="Disordered" evidence="4">
    <location>
        <begin position="1"/>
        <end position="32"/>
    </location>
</feature>
<dbReference type="Gene3D" id="3.40.50.720">
    <property type="entry name" value="NAD(P)-binding Rossmann-like Domain"/>
    <property type="match status" value="1"/>
</dbReference>
<protein>
    <submittedName>
        <fullName evidence="6">Lovastatin diketide synthase LovF</fullName>
    </submittedName>
</protein>
<keyword evidence="2" id="KW-0597">Phosphoprotein</keyword>
<keyword evidence="1" id="KW-0596">Phosphopantetheine</keyword>
<reference evidence="6 7" key="1">
    <citation type="journal article" date="2019" name="PLoS ONE">
        <title>Comparative genome analysis indicates high evolutionary potential of pathogenicity genes in Colletotrichum tanaceti.</title>
        <authorList>
            <person name="Lelwala R.V."/>
            <person name="Korhonen P.K."/>
            <person name="Young N.D."/>
            <person name="Scott J.B."/>
            <person name="Ades P.A."/>
            <person name="Gasser R.B."/>
            <person name="Taylor P.W.J."/>
        </authorList>
    </citation>
    <scope>NUCLEOTIDE SEQUENCE [LARGE SCALE GENOMIC DNA]</scope>
    <source>
        <strain evidence="6">BRIP57314</strain>
    </source>
</reference>
<dbReference type="Pfam" id="PF08659">
    <property type="entry name" value="KR"/>
    <property type="match status" value="1"/>
</dbReference>
<feature type="compositionally biased region" description="Basic residues" evidence="4">
    <location>
        <begin position="1"/>
        <end position="13"/>
    </location>
</feature>
<comment type="caution">
    <text evidence="6">The sequence shown here is derived from an EMBL/GenBank/DDBJ whole genome shotgun (WGS) entry which is preliminary data.</text>
</comment>
<dbReference type="Proteomes" id="UP000310108">
    <property type="component" value="Unassembled WGS sequence"/>
</dbReference>
<evidence type="ECO:0000313" key="7">
    <source>
        <dbReference type="Proteomes" id="UP000310108"/>
    </source>
</evidence>
<dbReference type="PANTHER" id="PTHR43775:SF29">
    <property type="entry name" value="ASPERFURANONE POLYKETIDE SYNTHASE AFOG-RELATED"/>
    <property type="match status" value="1"/>
</dbReference>
<dbReference type="InterPro" id="IPR057326">
    <property type="entry name" value="KR_dom"/>
</dbReference>
<keyword evidence="3" id="KW-0560">Oxidoreductase</keyword>
<evidence type="ECO:0000259" key="5">
    <source>
        <dbReference type="SMART" id="SM00822"/>
    </source>
</evidence>
<keyword evidence="7" id="KW-1185">Reference proteome</keyword>
<dbReference type="InterPro" id="IPR036291">
    <property type="entry name" value="NAD(P)-bd_dom_sf"/>
</dbReference>
<dbReference type="OrthoDB" id="4850501at2759"/>
<dbReference type="EMBL" id="PJEX01000002">
    <property type="protein sequence ID" value="TKW60065.1"/>
    <property type="molecule type" value="Genomic_DNA"/>
</dbReference>
<evidence type="ECO:0000256" key="3">
    <source>
        <dbReference type="ARBA" id="ARBA00023002"/>
    </source>
</evidence>
<dbReference type="GO" id="GO:0006633">
    <property type="term" value="P:fatty acid biosynthetic process"/>
    <property type="evidence" value="ECO:0007669"/>
    <property type="project" value="TreeGrafter"/>
</dbReference>
<sequence length="226" mass="24704">MDNRPCRRRRRRPALADPLSMSPRDAAREGRPSVLHEAARLRLCQHGLCPVDTVAVRPKIQASWNIHSSLLHDDITITELDFFVMLASFASSFSNPSQTNYSASCTFQDALAHHRRSKGLPAVSLDLGIIHHVGVLAETGMTDNLRNWADSFSIREKQLQSLVRIAILDQVAKTGVLDAQIPTGFASLWAANAAGIPRPSYLNDPRFAMLASDGRLADQQSPGGGS</sequence>
<feature type="domain" description="Ketoreductase" evidence="5">
    <location>
        <begin position="5"/>
        <end position="151"/>
    </location>
</feature>
<dbReference type="GO" id="GO:0004312">
    <property type="term" value="F:fatty acid synthase activity"/>
    <property type="evidence" value="ECO:0007669"/>
    <property type="project" value="TreeGrafter"/>
</dbReference>
<dbReference type="InterPro" id="IPR013968">
    <property type="entry name" value="PKS_KR"/>
</dbReference>
<dbReference type="SMART" id="SM00822">
    <property type="entry name" value="PKS_KR"/>
    <property type="match status" value="1"/>
</dbReference>
<evidence type="ECO:0000256" key="2">
    <source>
        <dbReference type="ARBA" id="ARBA00022553"/>
    </source>
</evidence>
<dbReference type="GO" id="GO:0016491">
    <property type="term" value="F:oxidoreductase activity"/>
    <property type="evidence" value="ECO:0007669"/>
    <property type="project" value="UniProtKB-KW"/>
</dbReference>
<gene>
    <name evidence="6" type="primary">lovF</name>
    <name evidence="6" type="ORF">CTA1_3114</name>
</gene>
<proteinExistence type="predicted"/>